<organism evidence="8 9">
    <name type="scientific">Cyclospora cayetanensis</name>
    <dbReference type="NCBI Taxonomy" id="88456"/>
    <lineage>
        <taxon>Eukaryota</taxon>
        <taxon>Sar</taxon>
        <taxon>Alveolata</taxon>
        <taxon>Apicomplexa</taxon>
        <taxon>Conoidasida</taxon>
        <taxon>Coccidia</taxon>
        <taxon>Eucoccidiorida</taxon>
        <taxon>Eimeriorina</taxon>
        <taxon>Eimeriidae</taxon>
        <taxon>Cyclospora</taxon>
    </lineage>
</organism>
<evidence type="ECO:0000256" key="4">
    <source>
        <dbReference type="ARBA" id="ARBA00022741"/>
    </source>
</evidence>
<dbReference type="AlphaFoldDB" id="A0A6P6RWQ2"/>
<evidence type="ECO:0000256" key="1">
    <source>
        <dbReference type="ARBA" id="ARBA00005527"/>
    </source>
</evidence>
<dbReference type="GO" id="GO:0007165">
    <property type="term" value="P:signal transduction"/>
    <property type="evidence" value="ECO:0007669"/>
    <property type="project" value="TreeGrafter"/>
</dbReference>
<proteinExistence type="inferred from homology"/>
<dbReference type="GO" id="GO:0030154">
    <property type="term" value="P:cell differentiation"/>
    <property type="evidence" value="ECO:0007669"/>
    <property type="project" value="TreeGrafter"/>
</dbReference>
<dbReference type="GO" id="GO:0005524">
    <property type="term" value="F:ATP binding"/>
    <property type="evidence" value="ECO:0007669"/>
    <property type="project" value="UniProtKB-KW"/>
</dbReference>
<dbReference type="OrthoDB" id="272141at2759"/>
<evidence type="ECO:0000259" key="7">
    <source>
        <dbReference type="PROSITE" id="PS50011"/>
    </source>
</evidence>
<dbReference type="RefSeq" id="XP_026191575.1">
    <property type="nucleotide sequence ID" value="XM_026335790.1"/>
</dbReference>
<dbReference type="InterPro" id="IPR011009">
    <property type="entry name" value="Kinase-like_dom_sf"/>
</dbReference>
<sequence>MSAAIDILYSNEARSIRPQFHVEKLLGQGTFGKVYLVRDTSTGKLKALKRTQKWKRTASREVLCMEESRGSASLVAADSIFYSTTPGGFTVQNVLMEYMGCSLQSFLSKIRKERRADNSAGNTFPWIRHMASQIVHGVYELHSRGILHRDLKPENVLIDDKPNGSMTVRICDMGSSKRLTYKDEHSMPYICSRWYRAPELLLGATQYSMAVDLWSLGCLLAELICLRPLLECEVPFCTQAKPAEHTRESGFASEVFQLMALVELLGSPNECEKRGNTTMG</sequence>
<dbReference type="Gene3D" id="3.30.200.20">
    <property type="entry name" value="Phosphorylase Kinase, domain 1"/>
    <property type="match status" value="1"/>
</dbReference>
<comment type="similarity">
    <text evidence="1">Belongs to the protein kinase superfamily. CMGC Ser/Thr protein kinase family. GSK-3 subfamily.</text>
</comment>
<dbReference type="GO" id="GO:0005737">
    <property type="term" value="C:cytoplasm"/>
    <property type="evidence" value="ECO:0007669"/>
    <property type="project" value="TreeGrafter"/>
</dbReference>
<accession>A0A6P6RWQ2</accession>
<protein>
    <submittedName>
        <fullName evidence="9">Cyclin-dependent kinase B2-1-like</fullName>
    </submittedName>
</protein>
<evidence type="ECO:0000256" key="6">
    <source>
        <dbReference type="ARBA" id="ARBA00022840"/>
    </source>
</evidence>
<dbReference type="InterPro" id="IPR008271">
    <property type="entry name" value="Ser/Thr_kinase_AS"/>
</dbReference>
<evidence type="ECO:0000313" key="9">
    <source>
        <dbReference type="RefSeq" id="XP_026191575.1"/>
    </source>
</evidence>
<keyword evidence="5" id="KW-0418">Kinase</keyword>
<dbReference type="PANTHER" id="PTHR24057">
    <property type="entry name" value="GLYCOGEN SYNTHASE KINASE-3 ALPHA"/>
    <property type="match status" value="1"/>
</dbReference>
<keyword evidence="6" id="KW-0067">ATP-binding</keyword>
<dbReference type="GeneID" id="113146937"/>
<keyword evidence="3" id="KW-0808">Transferase</keyword>
<dbReference type="PANTHER" id="PTHR24057:SF0">
    <property type="entry name" value="PROTEIN KINASE SHAGGY-RELATED"/>
    <property type="match status" value="1"/>
</dbReference>
<evidence type="ECO:0000313" key="8">
    <source>
        <dbReference type="Proteomes" id="UP000515125"/>
    </source>
</evidence>
<feature type="domain" description="Protein kinase" evidence="7">
    <location>
        <begin position="20"/>
        <end position="280"/>
    </location>
</feature>
<reference evidence="9" key="1">
    <citation type="submission" date="2025-08" db="UniProtKB">
        <authorList>
            <consortium name="RefSeq"/>
        </authorList>
    </citation>
    <scope>IDENTIFICATION</scope>
</reference>
<keyword evidence="2" id="KW-0723">Serine/threonine-protein kinase</keyword>
<dbReference type="GO" id="GO:0004674">
    <property type="term" value="F:protein serine/threonine kinase activity"/>
    <property type="evidence" value="ECO:0007669"/>
    <property type="project" value="UniProtKB-KW"/>
</dbReference>
<dbReference type="PROSITE" id="PS00108">
    <property type="entry name" value="PROTEIN_KINASE_ST"/>
    <property type="match status" value="1"/>
</dbReference>
<dbReference type="GO" id="GO:0005634">
    <property type="term" value="C:nucleus"/>
    <property type="evidence" value="ECO:0007669"/>
    <property type="project" value="TreeGrafter"/>
</dbReference>
<dbReference type="PROSITE" id="PS50011">
    <property type="entry name" value="PROTEIN_KINASE_DOM"/>
    <property type="match status" value="1"/>
</dbReference>
<evidence type="ECO:0000256" key="2">
    <source>
        <dbReference type="ARBA" id="ARBA00022527"/>
    </source>
</evidence>
<keyword evidence="8" id="KW-1185">Reference proteome</keyword>
<dbReference type="Gene3D" id="1.10.510.10">
    <property type="entry name" value="Transferase(Phosphotransferase) domain 1"/>
    <property type="match status" value="1"/>
</dbReference>
<keyword evidence="4" id="KW-0547">Nucleotide-binding</keyword>
<dbReference type="Proteomes" id="UP000515125">
    <property type="component" value="Unplaced"/>
</dbReference>
<evidence type="ECO:0000256" key="5">
    <source>
        <dbReference type="ARBA" id="ARBA00022777"/>
    </source>
</evidence>
<gene>
    <name evidence="9" type="primary">LOC113146937</name>
</gene>
<dbReference type="SUPFAM" id="SSF56112">
    <property type="entry name" value="Protein kinase-like (PK-like)"/>
    <property type="match status" value="1"/>
</dbReference>
<dbReference type="Pfam" id="PF00069">
    <property type="entry name" value="Pkinase"/>
    <property type="match status" value="1"/>
</dbReference>
<dbReference type="InterPro" id="IPR000719">
    <property type="entry name" value="Prot_kinase_dom"/>
</dbReference>
<dbReference type="SMART" id="SM00220">
    <property type="entry name" value="S_TKc"/>
    <property type="match status" value="1"/>
</dbReference>
<name>A0A6P6RWQ2_9EIME</name>
<evidence type="ECO:0000256" key="3">
    <source>
        <dbReference type="ARBA" id="ARBA00022679"/>
    </source>
</evidence>
<dbReference type="InterPro" id="IPR050591">
    <property type="entry name" value="GSK-3"/>
</dbReference>